<accession>A0ACA9Y5B2</accession>
<dbReference type="EMBL" id="CALSDN010000003">
    <property type="protein sequence ID" value="CAH6719933.1"/>
    <property type="molecule type" value="Genomic_DNA"/>
</dbReference>
<organism evidence="1 2">
    <name type="scientific">[Candida] jaroonii</name>
    <dbReference type="NCBI Taxonomy" id="467808"/>
    <lineage>
        <taxon>Eukaryota</taxon>
        <taxon>Fungi</taxon>
        <taxon>Dikarya</taxon>
        <taxon>Ascomycota</taxon>
        <taxon>Saccharomycotina</taxon>
        <taxon>Pichiomycetes</taxon>
        <taxon>Debaryomycetaceae</taxon>
        <taxon>Yamadazyma</taxon>
    </lineage>
</organism>
<dbReference type="Proteomes" id="UP001152531">
    <property type="component" value="Unassembled WGS sequence"/>
</dbReference>
<keyword evidence="2" id="KW-1185">Reference proteome</keyword>
<reference evidence="1" key="1">
    <citation type="submission" date="2022-06" db="EMBL/GenBank/DDBJ databases">
        <authorList>
            <person name="Legras J.-L."/>
            <person name="Devillers H."/>
            <person name="Grondin C."/>
        </authorList>
    </citation>
    <scope>NUCLEOTIDE SEQUENCE</scope>
    <source>
        <strain evidence="1">CLIB 1444</strain>
    </source>
</reference>
<keyword evidence="1" id="KW-0540">Nuclease</keyword>
<keyword evidence="1" id="KW-0255">Endonuclease</keyword>
<gene>
    <name evidence="1" type="ORF">CLIB1444_03S00716</name>
</gene>
<proteinExistence type="predicted"/>
<comment type="caution">
    <text evidence="1">The sequence shown here is derived from an EMBL/GenBank/DDBJ whole genome shotgun (WGS) entry which is preliminary data.</text>
</comment>
<keyword evidence="1" id="KW-0378">Hydrolase</keyword>
<evidence type="ECO:0000313" key="1">
    <source>
        <dbReference type="EMBL" id="CAH6719933.1"/>
    </source>
</evidence>
<evidence type="ECO:0000313" key="2">
    <source>
        <dbReference type="Proteomes" id="UP001152531"/>
    </source>
</evidence>
<sequence length="555" mass="63560">MNGCTDKEENANINEHLEPTGSDRIAANSEDEIFINERSSEPDVKDVSTGSQDVLSKIDSKDHGDLRVVSFNVNGIKTLFNYHPWNNKSLQTVLQDLKADIISLQELKLDKDSINDMSLKNYRSFVTIPKLKKGYSGVGLFVRIPKDEESDLVKYNLNVVRAEEGLTGFLKVNKARFKDLDGIGGYPDMEEEEALKIDSEGRSIVIELSNNLVIFSLYCPANSMGSEEGADFKLKFTKILLERCKNLKEMGKEVMIVGDINVSLDLIDRAENISDLLKQKRITYHNEGIIFEQKNLPQCMEFKFSSESRELLNKYVHPTIGDHPGVKFDTQFLYDTTRVRLGRKMGVYTVWNTMKNSRQTNFGSRIDLILSSSKNFTKSNVWPFLNGSDHCPIFTDFKMTQNGEYVNKKLEFEVKNFYKLVRHHDISTMFKSVKRKQPNLVDSEEKAVYKSRKKNDQPGISTFFASKSQIESQKQIEMDIASQANIYDSSNHIKPGPQKNDFRNTLEKPPNCNHGIPCQLKTSLNTKSRGKKFWCCSKQDSFEDGNCNYFKWFNK</sequence>
<protein>
    <submittedName>
        <fullName evidence="1">DNA-(Apurinic or apyrimidinic site) endonuclease 2</fullName>
    </submittedName>
</protein>
<name>A0ACA9Y5B2_9ASCO</name>